<protein>
    <submittedName>
        <fullName evidence="2">Uncharacterized protein</fullName>
    </submittedName>
</protein>
<feature type="non-terminal residue" evidence="2">
    <location>
        <position position="1"/>
    </location>
</feature>
<evidence type="ECO:0000256" key="1">
    <source>
        <dbReference type="SAM" id="MobiDB-lite"/>
    </source>
</evidence>
<feature type="region of interest" description="Disordered" evidence="1">
    <location>
        <begin position="1"/>
        <end position="30"/>
    </location>
</feature>
<accession>A0ABV8EDV0</accession>
<name>A0ABV8EDV0_9HYPH</name>
<gene>
    <name evidence="2" type="ORF">ACFOVS_16185</name>
</gene>
<feature type="compositionally biased region" description="Basic and acidic residues" evidence="1">
    <location>
        <begin position="9"/>
        <end position="20"/>
    </location>
</feature>
<dbReference type="RefSeq" id="WP_377307294.1">
    <property type="nucleotide sequence ID" value="NZ_JBHSBD010000069.1"/>
</dbReference>
<reference evidence="3" key="1">
    <citation type="journal article" date="2019" name="Int. J. Syst. Evol. Microbiol.">
        <title>The Global Catalogue of Microorganisms (GCM) 10K type strain sequencing project: providing services to taxonomists for standard genome sequencing and annotation.</title>
        <authorList>
            <consortium name="The Broad Institute Genomics Platform"/>
            <consortium name="The Broad Institute Genome Sequencing Center for Infectious Disease"/>
            <person name="Wu L."/>
            <person name="Ma J."/>
        </authorList>
    </citation>
    <scope>NUCLEOTIDE SEQUENCE [LARGE SCALE GENOMIC DNA]</scope>
    <source>
        <strain evidence="3">TBRC 5781</strain>
    </source>
</reference>
<organism evidence="2 3">
    <name type="scientific">Rhizobium lemnae</name>
    <dbReference type="NCBI Taxonomy" id="1214924"/>
    <lineage>
        <taxon>Bacteria</taxon>
        <taxon>Pseudomonadati</taxon>
        <taxon>Pseudomonadota</taxon>
        <taxon>Alphaproteobacteria</taxon>
        <taxon>Hyphomicrobiales</taxon>
        <taxon>Rhizobiaceae</taxon>
        <taxon>Rhizobium/Agrobacterium group</taxon>
        <taxon>Rhizobium</taxon>
    </lineage>
</organism>
<evidence type="ECO:0000313" key="3">
    <source>
        <dbReference type="Proteomes" id="UP001595697"/>
    </source>
</evidence>
<evidence type="ECO:0000313" key="2">
    <source>
        <dbReference type="EMBL" id="MFC3969652.1"/>
    </source>
</evidence>
<comment type="caution">
    <text evidence="2">The sequence shown here is derived from an EMBL/GenBank/DDBJ whole genome shotgun (WGS) entry which is preliminary data.</text>
</comment>
<dbReference type="EMBL" id="JBHSBD010000069">
    <property type="protein sequence ID" value="MFC3969652.1"/>
    <property type="molecule type" value="Genomic_DNA"/>
</dbReference>
<dbReference type="Proteomes" id="UP001595697">
    <property type="component" value="Unassembled WGS sequence"/>
</dbReference>
<proteinExistence type="predicted"/>
<keyword evidence="3" id="KW-1185">Reference proteome</keyword>
<sequence length="114" mass="12438">GCMTGTADTRGDRLDSHHMPADTYSPLARPVGPSIQMLDVDHRLTSSYGSKVHGTSYAPQRAALASGQTMQAIRMDIRNARNIAAAQGDPTRYDDAIDQMMRYALCLKENGIIQ</sequence>